<dbReference type="AlphaFoldDB" id="A0A847S5L1"/>
<dbReference type="RefSeq" id="WP_168874280.1">
    <property type="nucleotide sequence ID" value="NZ_JABAIA010000003.1"/>
</dbReference>
<sequence>MLCNNDMEQERIWLLLGRKVSGEATMAELRELEELLVQYPEMRYQVSVLGNLPVPVAAPGWTEKTELALEKHMVRLGDDLAATELLAEGITRHRKSRAGVLVALSTLVVVLAGYCVFLLSSKTTHKVPAEIAEIQTRNGSRSRATLPDGTEVWLNGGSRITYQRDMNTQQKREVFLSGEAFFKVARDAENPFVVKTSRMAVNVLGTAFNIKAYPNEEQTETSLISGSVEVVPADDQQHRVQLQPNQKFIIRHTQDGNARPTLGYSMEQVKANGQDDLINETAWCDNVLVFDNENFGSVALKMERWFGVKVYLTDKKLKAYRFTGTFKNESLPQILEALKVTSSFRCEVKGNEVFINQ</sequence>
<reference evidence="4 5" key="1">
    <citation type="submission" date="2020-04" db="EMBL/GenBank/DDBJ databases">
        <authorList>
            <person name="Yin C."/>
        </authorList>
    </citation>
    <scope>NUCLEOTIDE SEQUENCE [LARGE SCALE GENOMIC DNA]</scope>
    <source>
        <strain evidence="4 5">Ae27</strain>
    </source>
</reference>
<feature type="transmembrane region" description="Helical" evidence="1">
    <location>
        <begin position="98"/>
        <end position="119"/>
    </location>
</feature>
<keyword evidence="1" id="KW-0812">Transmembrane</keyword>
<dbReference type="InterPro" id="IPR006860">
    <property type="entry name" value="FecR"/>
</dbReference>
<dbReference type="InterPro" id="IPR012373">
    <property type="entry name" value="Ferrdict_sens_TM"/>
</dbReference>
<dbReference type="InterPro" id="IPR032508">
    <property type="entry name" value="FecR_C"/>
</dbReference>
<protein>
    <submittedName>
        <fullName evidence="4">FecR family protein</fullName>
    </submittedName>
</protein>
<name>A0A847S5L1_9BACT</name>
<accession>A0A847S5L1</accession>
<feature type="domain" description="Protein FecR C-terminal" evidence="3">
    <location>
        <begin position="288"/>
        <end position="355"/>
    </location>
</feature>
<evidence type="ECO:0000259" key="3">
    <source>
        <dbReference type="Pfam" id="PF16344"/>
    </source>
</evidence>
<dbReference type="EMBL" id="JABAIA010000003">
    <property type="protein sequence ID" value="NLR68358.1"/>
    <property type="molecule type" value="Genomic_DNA"/>
</dbReference>
<evidence type="ECO:0000313" key="5">
    <source>
        <dbReference type="Proteomes" id="UP000570474"/>
    </source>
</evidence>
<dbReference type="FunFam" id="2.60.120.1440:FF:000001">
    <property type="entry name" value="Putative anti-sigma factor"/>
    <property type="match status" value="1"/>
</dbReference>
<dbReference type="PANTHER" id="PTHR30273">
    <property type="entry name" value="PERIPLASMIC SIGNAL SENSOR AND SIGMA FACTOR ACTIVATOR FECR-RELATED"/>
    <property type="match status" value="1"/>
</dbReference>
<dbReference type="Gene3D" id="2.60.120.1440">
    <property type="match status" value="1"/>
</dbReference>
<dbReference type="Pfam" id="PF04773">
    <property type="entry name" value="FecR"/>
    <property type="match status" value="1"/>
</dbReference>
<organism evidence="4 5">
    <name type="scientific">Chitinophaga varians</name>
    <dbReference type="NCBI Taxonomy" id="2202339"/>
    <lineage>
        <taxon>Bacteria</taxon>
        <taxon>Pseudomonadati</taxon>
        <taxon>Bacteroidota</taxon>
        <taxon>Chitinophagia</taxon>
        <taxon>Chitinophagales</taxon>
        <taxon>Chitinophagaceae</taxon>
        <taxon>Chitinophaga</taxon>
    </lineage>
</organism>
<dbReference type="PIRSF" id="PIRSF018266">
    <property type="entry name" value="FecR"/>
    <property type="match status" value="1"/>
</dbReference>
<keyword evidence="1" id="KW-1133">Transmembrane helix</keyword>
<evidence type="ECO:0000256" key="1">
    <source>
        <dbReference type="SAM" id="Phobius"/>
    </source>
</evidence>
<evidence type="ECO:0000259" key="2">
    <source>
        <dbReference type="Pfam" id="PF04773"/>
    </source>
</evidence>
<proteinExistence type="predicted"/>
<dbReference type="PANTHER" id="PTHR30273:SF2">
    <property type="entry name" value="PROTEIN FECR"/>
    <property type="match status" value="1"/>
</dbReference>
<dbReference type="Proteomes" id="UP000570474">
    <property type="component" value="Unassembled WGS sequence"/>
</dbReference>
<dbReference type="Gene3D" id="3.55.50.30">
    <property type="match status" value="1"/>
</dbReference>
<keyword evidence="1" id="KW-0472">Membrane</keyword>
<dbReference type="GO" id="GO:0016989">
    <property type="term" value="F:sigma factor antagonist activity"/>
    <property type="evidence" value="ECO:0007669"/>
    <property type="project" value="TreeGrafter"/>
</dbReference>
<evidence type="ECO:0000313" key="4">
    <source>
        <dbReference type="EMBL" id="NLR68358.1"/>
    </source>
</evidence>
<comment type="caution">
    <text evidence="4">The sequence shown here is derived from an EMBL/GenBank/DDBJ whole genome shotgun (WGS) entry which is preliminary data.</text>
</comment>
<gene>
    <name evidence="4" type="ORF">HGH92_28890</name>
</gene>
<dbReference type="Pfam" id="PF16344">
    <property type="entry name" value="FecR_C"/>
    <property type="match status" value="1"/>
</dbReference>
<feature type="domain" description="FecR protein" evidence="2">
    <location>
        <begin position="133"/>
        <end position="229"/>
    </location>
</feature>
<keyword evidence="5" id="KW-1185">Reference proteome</keyword>